<dbReference type="Proteomes" id="UP000092321">
    <property type="component" value="Unassembled WGS sequence"/>
</dbReference>
<name>A0A1B7TCU5_9ASCO</name>
<evidence type="ECO:0000313" key="1">
    <source>
        <dbReference type="EMBL" id="OBA26541.1"/>
    </source>
</evidence>
<proteinExistence type="predicted"/>
<evidence type="ECO:0000313" key="2">
    <source>
        <dbReference type="Proteomes" id="UP000092321"/>
    </source>
</evidence>
<dbReference type="AlphaFoldDB" id="A0A1B7TCU5"/>
<organism evidence="1 2">
    <name type="scientific">Hanseniaspora valbyensis NRRL Y-1626</name>
    <dbReference type="NCBI Taxonomy" id="766949"/>
    <lineage>
        <taxon>Eukaryota</taxon>
        <taxon>Fungi</taxon>
        <taxon>Dikarya</taxon>
        <taxon>Ascomycota</taxon>
        <taxon>Saccharomycotina</taxon>
        <taxon>Saccharomycetes</taxon>
        <taxon>Saccharomycodales</taxon>
        <taxon>Saccharomycodaceae</taxon>
        <taxon>Hanseniaspora</taxon>
    </lineage>
</organism>
<reference evidence="2" key="1">
    <citation type="journal article" date="2016" name="Proc. Natl. Acad. Sci. U.S.A.">
        <title>Comparative genomics of biotechnologically important yeasts.</title>
        <authorList>
            <person name="Riley R."/>
            <person name="Haridas S."/>
            <person name="Wolfe K.H."/>
            <person name="Lopes M.R."/>
            <person name="Hittinger C.T."/>
            <person name="Goeker M."/>
            <person name="Salamov A.A."/>
            <person name="Wisecaver J.H."/>
            <person name="Long T.M."/>
            <person name="Calvey C.H."/>
            <person name="Aerts A.L."/>
            <person name="Barry K.W."/>
            <person name="Choi C."/>
            <person name="Clum A."/>
            <person name="Coughlan A.Y."/>
            <person name="Deshpande S."/>
            <person name="Douglass A.P."/>
            <person name="Hanson S.J."/>
            <person name="Klenk H.-P."/>
            <person name="LaButti K.M."/>
            <person name="Lapidus A."/>
            <person name="Lindquist E.A."/>
            <person name="Lipzen A.M."/>
            <person name="Meier-Kolthoff J.P."/>
            <person name="Ohm R.A."/>
            <person name="Otillar R.P."/>
            <person name="Pangilinan J.L."/>
            <person name="Peng Y."/>
            <person name="Rokas A."/>
            <person name="Rosa C.A."/>
            <person name="Scheuner C."/>
            <person name="Sibirny A.A."/>
            <person name="Slot J.C."/>
            <person name="Stielow J.B."/>
            <person name="Sun H."/>
            <person name="Kurtzman C.P."/>
            <person name="Blackwell M."/>
            <person name="Grigoriev I.V."/>
            <person name="Jeffries T.W."/>
        </authorList>
    </citation>
    <scope>NUCLEOTIDE SEQUENCE [LARGE SCALE GENOMIC DNA]</scope>
    <source>
        <strain evidence="2">NRRL Y-1626</strain>
    </source>
</reference>
<dbReference type="EMBL" id="LXPE01000016">
    <property type="protein sequence ID" value="OBA26541.1"/>
    <property type="molecule type" value="Genomic_DNA"/>
</dbReference>
<sequence>MSSGLAFVETSFENIHMTYIKDNILIIRQNGVADNIYKIKLSDQFVPVDIIKNYIEEEDDDDEEEEELHDPLSNFDIVNIINTNQSDEDNISLQILCTSILETIRFTDPHISSLMIQLPSKLFSNIENKHDRLMELLSYINKLII</sequence>
<comment type="caution">
    <text evidence="1">The sequence shown here is derived from an EMBL/GenBank/DDBJ whole genome shotgun (WGS) entry which is preliminary data.</text>
</comment>
<gene>
    <name evidence="1" type="ORF">HANVADRAFT_2650</name>
</gene>
<dbReference type="OrthoDB" id="3972082at2759"/>
<dbReference type="InterPro" id="IPR053720">
    <property type="entry name" value="Psm_Assembly_Chaperone"/>
</dbReference>
<accession>A0A1B7TCU5</accession>
<dbReference type="Gene3D" id="3.30.230.90">
    <property type="match status" value="1"/>
</dbReference>
<keyword evidence="2" id="KW-1185">Reference proteome</keyword>
<protein>
    <submittedName>
        <fullName evidence="1">Uncharacterized protein</fullName>
    </submittedName>
</protein>